<evidence type="ECO:0008006" key="4">
    <source>
        <dbReference type="Google" id="ProtNLM"/>
    </source>
</evidence>
<gene>
    <name evidence="3" type="ORF">Tci_050902</name>
</gene>
<dbReference type="EMBL" id="BKCJ010007770">
    <property type="protein sequence ID" value="GEU78924.1"/>
    <property type="molecule type" value="Genomic_DNA"/>
</dbReference>
<reference evidence="3" key="1">
    <citation type="journal article" date="2019" name="Sci. Rep.">
        <title>Draft genome of Tanacetum cinerariifolium, the natural source of mosquito coil.</title>
        <authorList>
            <person name="Yamashiro T."/>
            <person name="Shiraishi A."/>
            <person name="Satake H."/>
            <person name="Nakayama K."/>
        </authorList>
    </citation>
    <scope>NUCLEOTIDE SEQUENCE</scope>
</reference>
<proteinExistence type="predicted"/>
<feature type="region of interest" description="Disordered" evidence="2">
    <location>
        <begin position="22"/>
        <end position="48"/>
    </location>
</feature>
<protein>
    <recommendedName>
        <fullName evidence="4">Reverse transcriptase domain-containing protein</fullName>
    </recommendedName>
</protein>
<comment type="caution">
    <text evidence="3">The sequence shown here is derived from an EMBL/GenBank/DDBJ whole genome shotgun (WGS) entry which is preliminary data.</text>
</comment>
<evidence type="ECO:0000256" key="1">
    <source>
        <dbReference type="SAM" id="Coils"/>
    </source>
</evidence>
<sequence length="917" mass="103522">MQMNLALIAKYFKKIYKPTNNNLRTSSNSRNKNVDTTPWYKNDNQSGQFGNQRTVNVARAKENECKKPKRVKDSAYHKEKMLLCKQAKEGVPLQAEQYDWLADTDEEIDEQELEAHYRYMAKIHKVPIADSGANSELMEWVQNDTGYNVFSNDLQHFELSESVSNTCLVETDDGNVIPDSLDMCEDDIQNEQNDVESDDERVALANLIANLKLDVDENKKIQNQLKKANTTLAQELKECKAILAETSKSLGESISVLDSCLVALQNKQTEFEKYKAFNDYTIDYDKLERKLNETLGQLAQKDIEIKEGLKTKAYELLVVKEKHDELIKQSLLTKSHYEGLVKQKAKVDTATVPQFKSKRETEFEGFTTLIPEVRWGLTVKVLFSCNFVTFFLALSTVTASDFSRLRHASRFYAHIGYNCPSKVPVISNPEPCNNQTIDGLPQALPSFHWTFHSDTESPFTLDSTPTYVDESLNVFNPPPQPPVYPYEFCENDAYYELSVCYDDEDYTSAITPDEPVLSTEELDNSLSMGDEHLDTSPATESDEFINSSVENLIPIPSESEGIPEHVCDVPSHDNSPPLDVLKDQFKDFSEPNEEFSSTDDDSFSFDKIDYVEASPPDSELVSSKVMEIVISKVGGIKASNDNPIPFYDPIISGTPPNLTPSRESDFFLEGDMLLFEAFLNDDHSSGFKTKSSSTSLNSLLEETNNFHNSLPEFTTFSKVLFDAECESDSSDDQSCSDEDVLEKIVLKPLSEEEIIPMESLRTHDSSLLISSKIDSLLDEFVGEFTLLKSIPPGIGETDWDFEEDIRLIEKLLYDNSSPRPPEEFVSANSDAKIKSFSPSPILVKDSDSLMEEIDLFCTPDYPMPPGIKNKDYDSERDILILKDFPSNNSLSFAKKESFHFDIPPFSRPPAKPPDGDT</sequence>
<feature type="compositionally biased region" description="Low complexity" evidence="2">
    <location>
        <begin position="22"/>
        <end position="31"/>
    </location>
</feature>
<dbReference type="AlphaFoldDB" id="A0A6L2N308"/>
<keyword evidence="1" id="KW-0175">Coiled coil</keyword>
<evidence type="ECO:0000256" key="2">
    <source>
        <dbReference type="SAM" id="MobiDB-lite"/>
    </source>
</evidence>
<name>A0A6L2N308_TANCI</name>
<feature type="coiled-coil region" evidence="1">
    <location>
        <begin position="181"/>
        <end position="245"/>
    </location>
</feature>
<accession>A0A6L2N308</accession>
<evidence type="ECO:0000313" key="3">
    <source>
        <dbReference type="EMBL" id="GEU78924.1"/>
    </source>
</evidence>
<organism evidence="3">
    <name type="scientific">Tanacetum cinerariifolium</name>
    <name type="common">Dalmatian daisy</name>
    <name type="synonym">Chrysanthemum cinerariifolium</name>
    <dbReference type="NCBI Taxonomy" id="118510"/>
    <lineage>
        <taxon>Eukaryota</taxon>
        <taxon>Viridiplantae</taxon>
        <taxon>Streptophyta</taxon>
        <taxon>Embryophyta</taxon>
        <taxon>Tracheophyta</taxon>
        <taxon>Spermatophyta</taxon>
        <taxon>Magnoliopsida</taxon>
        <taxon>eudicotyledons</taxon>
        <taxon>Gunneridae</taxon>
        <taxon>Pentapetalae</taxon>
        <taxon>asterids</taxon>
        <taxon>campanulids</taxon>
        <taxon>Asterales</taxon>
        <taxon>Asteraceae</taxon>
        <taxon>Asteroideae</taxon>
        <taxon>Anthemideae</taxon>
        <taxon>Anthemidinae</taxon>
        <taxon>Tanacetum</taxon>
    </lineage>
</organism>